<evidence type="ECO:0000313" key="2">
    <source>
        <dbReference type="EMBL" id="GGE14999.1"/>
    </source>
</evidence>
<name>A0A917EAF5_9HYPH</name>
<dbReference type="PANTHER" id="PTHR33121:SF79">
    <property type="entry name" value="CYCLIC DI-GMP PHOSPHODIESTERASE PDED-RELATED"/>
    <property type="match status" value="1"/>
</dbReference>
<dbReference type="CDD" id="cd01948">
    <property type="entry name" value="EAL"/>
    <property type="match status" value="1"/>
</dbReference>
<protein>
    <recommendedName>
        <fullName evidence="1">EAL domain-containing protein</fullName>
    </recommendedName>
</protein>
<dbReference type="Pfam" id="PF00563">
    <property type="entry name" value="EAL"/>
    <property type="match status" value="1"/>
</dbReference>
<dbReference type="InterPro" id="IPR050706">
    <property type="entry name" value="Cyclic-di-GMP_PDE-like"/>
</dbReference>
<dbReference type="SUPFAM" id="SSF141868">
    <property type="entry name" value="EAL domain-like"/>
    <property type="match status" value="1"/>
</dbReference>
<dbReference type="EMBL" id="BMIQ01000006">
    <property type="protein sequence ID" value="GGE14999.1"/>
    <property type="molecule type" value="Genomic_DNA"/>
</dbReference>
<dbReference type="Proteomes" id="UP000644699">
    <property type="component" value="Unassembled WGS sequence"/>
</dbReference>
<sequence length="207" mass="22797">MAELGRRILFRACLEMARWPGDPIVAVNVSAVQLRNARLVEEVKDALRISGLTATRLEIELTETADLASEDHAPAIVEAIRALGVGVALDDFGTRYSSLSLVQRLALTRLKIDKSFVRTINSTRRSLGIAQAVMNLASTYDLAVTAEGVETREQMRALAGIGCRHMQGYLFGRPYPIEVWWEKMARTQLPRGRNLASGAVTPLIHVS</sequence>
<evidence type="ECO:0000313" key="3">
    <source>
        <dbReference type="Proteomes" id="UP000644699"/>
    </source>
</evidence>
<dbReference type="PANTHER" id="PTHR33121">
    <property type="entry name" value="CYCLIC DI-GMP PHOSPHODIESTERASE PDEF"/>
    <property type="match status" value="1"/>
</dbReference>
<dbReference type="Gene3D" id="3.20.20.450">
    <property type="entry name" value="EAL domain"/>
    <property type="match status" value="1"/>
</dbReference>
<dbReference type="InterPro" id="IPR001633">
    <property type="entry name" value="EAL_dom"/>
</dbReference>
<accession>A0A917EAF5</accession>
<organism evidence="2 3">
    <name type="scientific">Aureimonas endophytica</name>
    <dbReference type="NCBI Taxonomy" id="2027858"/>
    <lineage>
        <taxon>Bacteria</taxon>
        <taxon>Pseudomonadati</taxon>
        <taxon>Pseudomonadota</taxon>
        <taxon>Alphaproteobacteria</taxon>
        <taxon>Hyphomicrobiales</taxon>
        <taxon>Aurantimonadaceae</taxon>
        <taxon>Aureimonas</taxon>
    </lineage>
</organism>
<dbReference type="SMART" id="SM00052">
    <property type="entry name" value="EAL"/>
    <property type="match status" value="1"/>
</dbReference>
<keyword evidence="3" id="KW-1185">Reference proteome</keyword>
<dbReference type="AlphaFoldDB" id="A0A917EAF5"/>
<reference evidence="2" key="2">
    <citation type="submission" date="2020-09" db="EMBL/GenBank/DDBJ databases">
        <authorList>
            <person name="Sun Q."/>
            <person name="Zhou Y."/>
        </authorList>
    </citation>
    <scope>NUCLEOTIDE SEQUENCE</scope>
    <source>
        <strain evidence="2">CGMCC 1.15367</strain>
    </source>
</reference>
<comment type="caution">
    <text evidence="2">The sequence shown here is derived from an EMBL/GenBank/DDBJ whole genome shotgun (WGS) entry which is preliminary data.</text>
</comment>
<dbReference type="GO" id="GO:0071111">
    <property type="term" value="F:cyclic-guanylate-specific phosphodiesterase activity"/>
    <property type="evidence" value="ECO:0007669"/>
    <property type="project" value="InterPro"/>
</dbReference>
<proteinExistence type="predicted"/>
<dbReference type="InterPro" id="IPR035919">
    <property type="entry name" value="EAL_sf"/>
</dbReference>
<feature type="domain" description="EAL" evidence="1">
    <location>
        <begin position="1"/>
        <end position="188"/>
    </location>
</feature>
<reference evidence="2" key="1">
    <citation type="journal article" date="2014" name="Int. J. Syst. Evol. Microbiol.">
        <title>Complete genome sequence of Corynebacterium casei LMG S-19264T (=DSM 44701T), isolated from a smear-ripened cheese.</title>
        <authorList>
            <consortium name="US DOE Joint Genome Institute (JGI-PGF)"/>
            <person name="Walter F."/>
            <person name="Albersmeier A."/>
            <person name="Kalinowski J."/>
            <person name="Ruckert C."/>
        </authorList>
    </citation>
    <scope>NUCLEOTIDE SEQUENCE</scope>
    <source>
        <strain evidence="2">CGMCC 1.15367</strain>
    </source>
</reference>
<gene>
    <name evidence="2" type="ORF">GCM10011390_37640</name>
</gene>
<dbReference type="PROSITE" id="PS50883">
    <property type="entry name" value="EAL"/>
    <property type="match status" value="1"/>
</dbReference>
<evidence type="ECO:0000259" key="1">
    <source>
        <dbReference type="PROSITE" id="PS50883"/>
    </source>
</evidence>